<evidence type="ECO:0000313" key="3">
    <source>
        <dbReference type="EMBL" id="QBZ62392.1"/>
    </source>
</evidence>
<feature type="transmembrane region" description="Helical" evidence="2">
    <location>
        <begin position="43"/>
        <end position="65"/>
    </location>
</feature>
<dbReference type="Proteomes" id="UP000294847">
    <property type="component" value="Chromosome 5"/>
</dbReference>
<evidence type="ECO:0000256" key="1">
    <source>
        <dbReference type="SAM" id="MobiDB-lite"/>
    </source>
</evidence>
<feature type="transmembrane region" description="Helical" evidence="2">
    <location>
        <begin position="77"/>
        <end position="98"/>
    </location>
</feature>
<proteinExistence type="predicted"/>
<feature type="compositionally biased region" description="Low complexity" evidence="1">
    <location>
        <begin position="319"/>
        <end position="331"/>
    </location>
</feature>
<dbReference type="PANTHER" id="PTHR38848:SF3">
    <property type="entry name" value="G-PROTEIN COUPLED RECEPTORS FAMILY 3 PROFILE DOMAIN-CONTAINING PROTEIN"/>
    <property type="match status" value="1"/>
</dbReference>
<feature type="transmembrane region" description="Helical" evidence="2">
    <location>
        <begin position="110"/>
        <end position="131"/>
    </location>
</feature>
<dbReference type="PANTHER" id="PTHR38848">
    <property type="entry name" value="G-PROTEIN COUPLED RECEPTORS FAMILY 3 PROFILE DOMAIN-CONTAINING PROTEIN"/>
    <property type="match status" value="1"/>
</dbReference>
<sequence>MVPPPSPRPWAPAAIGGATRADHMLARRGGGGVYEQPLASKPVSVLLAIVGCCVLSCCLMSKTLTITSWMRLPYIQWMVLMIYFVSFIFVLGNSILQFGLGSELNYSTCMAAEFLCLSTYALTKVFIYLFLVDRVHIVQESRKSRLKSRIYLINSFGMMGIYVIIIIMNFIFRVNFYDDGTCVIGQTRFVLIPLIAFDVFINIYLTILFLIPLLKLYSVHLKVRRPYTLVLHSAKMAYTTPNLRLRRLAFRTFVGTCCTLASSVTNMTVLMVLNGESSWLCFIACNSDVLFSALVIQWVTASDHSGSKNRECLPKMPPATSAATAVSSETTGRQSGGKCEDLQGVSSLVLGDIQDSRPRLRRRYSVP</sequence>
<feature type="transmembrane region" description="Helical" evidence="2">
    <location>
        <begin position="192"/>
        <end position="214"/>
    </location>
</feature>
<reference evidence="3 4" key="1">
    <citation type="journal article" date="2019" name="Mol. Biol. Evol.">
        <title>Blast fungal genomes show frequent chromosomal changes, gene gains and losses, and effector gene turnover.</title>
        <authorList>
            <person name="Gomez Luciano L.B."/>
            <person name="Jason Tsai I."/>
            <person name="Chuma I."/>
            <person name="Tosa Y."/>
            <person name="Chen Y.H."/>
            <person name="Li J.Y."/>
            <person name="Li M.Y."/>
            <person name="Jade Lu M.Y."/>
            <person name="Nakayashiki H."/>
            <person name="Li W.H."/>
        </authorList>
    </citation>
    <scope>NUCLEOTIDE SEQUENCE [LARGE SCALE GENOMIC DNA]</scope>
    <source>
        <strain evidence="3">MZ5-1-6</strain>
    </source>
</reference>
<keyword evidence="2" id="KW-0812">Transmembrane</keyword>
<gene>
    <name evidence="3" type="ORF">PoMZ_11272</name>
</gene>
<keyword evidence="2" id="KW-0472">Membrane</keyword>
<accession>A0A4P7NK34</accession>
<feature type="transmembrane region" description="Helical" evidence="2">
    <location>
        <begin position="151"/>
        <end position="172"/>
    </location>
</feature>
<evidence type="ECO:0000313" key="4">
    <source>
        <dbReference type="Proteomes" id="UP000294847"/>
    </source>
</evidence>
<name>A0A4P7NK34_PYROR</name>
<feature type="region of interest" description="Disordered" evidence="1">
    <location>
        <begin position="309"/>
        <end position="340"/>
    </location>
</feature>
<protein>
    <submittedName>
        <fullName evidence="3">Uncharacterized protein</fullName>
    </submittedName>
</protein>
<evidence type="ECO:0000256" key="2">
    <source>
        <dbReference type="SAM" id="Phobius"/>
    </source>
</evidence>
<keyword evidence="2" id="KW-1133">Transmembrane helix</keyword>
<feature type="transmembrane region" description="Helical" evidence="2">
    <location>
        <begin position="253"/>
        <end position="273"/>
    </location>
</feature>
<organism evidence="3 4">
    <name type="scientific">Pyricularia oryzae</name>
    <name type="common">Rice blast fungus</name>
    <name type="synonym">Magnaporthe oryzae</name>
    <dbReference type="NCBI Taxonomy" id="318829"/>
    <lineage>
        <taxon>Eukaryota</taxon>
        <taxon>Fungi</taxon>
        <taxon>Dikarya</taxon>
        <taxon>Ascomycota</taxon>
        <taxon>Pezizomycotina</taxon>
        <taxon>Sordariomycetes</taxon>
        <taxon>Sordariomycetidae</taxon>
        <taxon>Magnaporthales</taxon>
        <taxon>Pyriculariaceae</taxon>
        <taxon>Pyricularia</taxon>
    </lineage>
</organism>
<dbReference type="AlphaFoldDB" id="A0A4P7NK34"/>
<dbReference type="EMBL" id="CP034208">
    <property type="protein sequence ID" value="QBZ62392.1"/>
    <property type="molecule type" value="Genomic_DNA"/>
</dbReference>